<accession>A0A158KN40</accession>
<sequence>MTQKTSVDAITSSVVPDELRLNFLPHYLGSHYLRGETLVYEWARRLASAYNGGSWIFFQLSNGGFYMAPERCGRLHVRWHMNGYNDMMGADAFGIVVTLFALCHLAELRHDDRIIEHYHALRAYAAQHVEAANILRAID</sequence>
<dbReference type="EMBL" id="FCON02000122">
    <property type="protein sequence ID" value="SAL82598.1"/>
    <property type="molecule type" value="Genomic_DNA"/>
</dbReference>
<organism evidence="2 3">
    <name type="scientific">Caballeronia choica</name>
    <dbReference type="NCBI Taxonomy" id="326476"/>
    <lineage>
        <taxon>Bacteria</taxon>
        <taxon>Pseudomonadati</taxon>
        <taxon>Pseudomonadota</taxon>
        <taxon>Betaproteobacteria</taxon>
        <taxon>Burkholderiales</taxon>
        <taxon>Burkholderiaceae</taxon>
        <taxon>Caballeronia</taxon>
    </lineage>
</organism>
<protein>
    <submittedName>
        <fullName evidence="2">Antirestriction protein</fullName>
    </submittedName>
</protein>
<dbReference type="Pfam" id="PF03230">
    <property type="entry name" value="Antirestrict"/>
    <property type="match status" value="1"/>
</dbReference>
<dbReference type="InterPro" id="IPR042297">
    <property type="entry name" value="Antirestriction_sf"/>
</dbReference>
<proteinExistence type="inferred from homology"/>
<name>A0A158KN40_9BURK</name>
<evidence type="ECO:0000256" key="1">
    <source>
        <dbReference type="ARBA" id="ARBA00008618"/>
    </source>
</evidence>
<reference evidence="2" key="1">
    <citation type="submission" date="2016-01" db="EMBL/GenBank/DDBJ databases">
        <authorList>
            <person name="Peeters C."/>
        </authorList>
    </citation>
    <scope>NUCLEOTIDE SEQUENCE [LARGE SCALE GENOMIC DNA]</scope>
    <source>
        <strain evidence="2">LMG 22940</strain>
    </source>
</reference>
<comment type="caution">
    <text evidence="2">The sequence shown here is derived from an EMBL/GenBank/DDBJ whole genome shotgun (WGS) entry which is preliminary data.</text>
</comment>
<comment type="similarity">
    <text evidence="1">Belongs to the antirestriction protein family.</text>
</comment>
<dbReference type="InterPro" id="IPR004914">
    <property type="entry name" value="Antirestrict"/>
</dbReference>
<evidence type="ECO:0000313" key="2">
    <source>
        <dbReference type="EMBL" id="SAL82598.1"/>
    </source>
</evidence>
<dbReference type="AlphaFoldDB" id="A0A158KN40"/>
<dbReference type="Proteomes" id="UP000054770">
    <property type="component" value="Unassembled WGS sequence"/>
</dbReference>
<dbReference type="Gene3D" id="3.30.70.3580">
    <property type="entry name" value="Antirestriction protein"/>
    <property type="match status" value="1"/>
</dbReference>
<dbReference type="RefSeq" id="WP_087648518.1">
    <property type="nucleotide sequence ID" value="NZ_FCON02000122.1"/>
</dbReference>
<evidence type="ECO:0000313" key="3">
    <source>
        <dbReference type="Proteomes" id="UP000054770"/>
    </source>
</evidence>
<dbReference type="OrthoDB" id="1164967at2"/>
<keyword evidence="3" id="KW-1185">Reference proteome</keyword>
<gene>
    <name evidence="2" type="ORF">AWB68_06581</name>
</gene>